<accession>A0A9W7GFT8</accession>
<evidence type="ECO:0000256" key="1">
    <source>
        <dbReference type="SAM" id="MobiDB-lite"/>
    </source>
</evidence>
<gene>
    <name evidence="2" type="ORF">TrCOL_g13385</name>
</gene>
<protein>
    <recommendedName>
        <fullName evidence="4">EF-hand domain-containing protein</fullName>
    </recommendedName>
</protein>
<organism evidence="2 3">
    <name type="scientific">Triparma columacea</name>
    <dbReference type="NCBI Taxonomy" id="722753"/>
    <lineage>
        <taxon>Eukaryota</taxon>
        <taxon>Sar</taxon>
        <taxon>Stramenopiles</taxon>
        <taxon>Ochrophyta</taxon>
        <taxon>Bolidophyceae</taxon>
        <taxon>Parmales</taxon>
        <taxon>Triparmaceae</taxon>
        <taxon>Triparma</taxon>
    </lineage>
</organism>
<feature type="region of interest" description="Disordered" evidence="1">
    <location>
        <begin position="676"/>
        <end position="695"/>
    </location>
</feature>
<sequence length="808" mass="92382">MGFNEKALMARRATLISLLRSLQKSLEQNDTMTDGTKSLVEEKQFSKSAGIKSIVRKPNSTLSHRGVQLSEGLHRHFDRSNKGGMTFKEFRGYLASVGRRKEMANVTDNQESWRLFFDDMDGLDERGLLTEEGYVKYRVSIENTHALEQDLLKIKLPLLPDDILSWSRNTRAFDVIDEEGVEIENKKLARRLGKKKAAEVLKWGAIGKINVSSLQQLLADCKEWYTIEQLNYMMFVQQAFQDVVAQLRARFKRKNEFNGDLMKSNVDADDKDNIYRDAFGGWAMSGREKPAPGNFERYAIWMKTSAIRLFRSTSRQINSFRSSIEALVDREILTPRILGGLKMDLSRWEGLATIGDADEVDDGMSLRIVYGKVERAATEFAANKLPRGAGTAFVLDFLQRSDATEQEVKNAVTKLTAVLKEHFERDISCLPLFHSWKVFNFKSEVDNISVIRCALCFDKTASIDYALRELDMGFSFADLLTELTAELKCSLNITDLLDSKRVSLEKNLHLKATAVVGGARGLAVKILEEYMLGAEEAAKTSENIRGELDNNYREYDKRTMNTHPSNPEYGAIRIGLNEEKVSKTGKELEAMEKERESNRRMLWRALNFLRGTKGTLIELSFKNISDCIFGSRFVKRYTPEWLKESFFKEQGQATIAWRSWCRDTLAFMQGTIADGQRHAEEVERERKDREEKENKVLGGMSEMERRRKQLAADKKKLAMKLEKLGIKMDPNLLKTDKGPVTFADQQKAWRTRQVDTRNELLNCYAAVQQCCVGIQGIMVLSGTNKFEVQMQGWDIFEVLPELEIDFDD</sequence>
<evidence type="ECO:0000313" key="3">
    <source>
        <dbReference type="Proteomes" id="UP001165065"/>
    </source>
</evidence>
<proteinExistence type="predicted"/>
<dbReference type="EMBL" id="BRYA01001464">
    <property type="protein sequence ID" value="GMI43937.1"/>
    <property type="molecule type" value="Genomic_DNA"/>
</dbReference>
<name>A0A9W7GFT8_9STRA</name>
<dbReference type="Proteomes" id="UP001165065">
    <property type="component" value="Unassembled WGS sequence"/>
</dbReference>
<reference evidence="3" key="1">
    <citation type="journal article" date="2023" name="Commun. Biol.">
        <title>Genome analysis of Parmales, the sister group of diatoms, reveals the evolutionary specialization of diatoms from phago-mixotrophs to photoautotrophs.</title>
        <authorList>
            <person name="Ban H."/>
            <person name="Sato S."/>
            <person name="Yoshikawa S."/>
            <person name="Yamada K."/>
            <person name="Nakamura Y."/>
            <person name="Ichinomiya M."/>
            <person name="Sato N."/>
            <person name="Blanc-Mathieu R."/>
            <person name="Endo H."/>
            <person name="Kuwata A."/>
            <person name="Ogata H."/>
        </authorList>
    </citation>
    <scope>NUCLEOTIDE SEQUENCE [LARGE SCALE GENOMIC DNA]</scope>
</reference>
<comment type="caution">
    <text evidence="2">The sequence shown here is derived from an EMBL/GenBank/DDBJ whole genome shotgun (WGS) entry which is preliminary data.</text>
</comment>
<keyword evidence="3" id="KW-1185">Reference proteome</keyword>
<evidence type="ECO:0000313" key="2">
    <source>
        <dbReference type="EMBL" id="GMI43937.1"/>
    </source>
</evidence>
<dbReference type="OrthoDB" id="190437at2759"/>
<dbReference type="AlphaFoldDB" id="A0A9W7GFT8"/>
<evidence type="ECO:0008006" key="4">
    <source>
        <dbReference type="Google" id="ProtNLM"/>
    </source>
</evidence>